<dbReference type="Pfam" id="PF01316">
    <property type="entry name" value="Arg_repressor"/>
    <property type="match status" value="1"/>
</dbReference>
<keyword evidence="6 7" id="KW-0804">Transcription</keyword>
<keyword evidence="3 7" id="KW-0963">Cytoplasm</keyword>
<dbReference type="Pfam" id="PF02863">
    <property type="entry name" value="Arg_repressor_C"/>
    <property type="match status" value="1"/>
</dbReference>
<dbReference type="InterPro" id="IPR020899">
    <property type="entry name" value="Arg_repress_C"/>
</dbReference>
<dbReference type="PANTHER" id="PTHR34471">
    <property type="entry name" value="ARGININE REPRESSOR"/>
    <property type="match status" value="1"/>
</dbReference>
<reference evidence="11" key="1">
    <citation type="submission" date="2023-07" db="EMBL/GenBank/DDBJ databases">
        <title>Genomic Encyclopedia of Type Strains, Phase IV (KMG-IV): sequencing the most valuable type-strain genomes for metagenomic binning, comparative biology and taxonomic classification.</title>
        <authorList>
            <person name="Goeker M."/>
        </authorList>
    </citation>
    <scope>NUCLEOTIDE SEQUENCE</scope>
    <source>
        <strain evidence="11">DSM 19659</strain>
    </source>
</reference>
<dbReference type="GO" id="GO:1900079">
    <property type="term" value="P:regulation of arginine biosynthetic process"/>
    <property type="evidence" value="ECO:0007669"/>
    <property type="project" value="UniProtKB-UniRule"/>
</dbReference>
<comment type="pathway">
    <text evidence="7">Amino-acid biosynthesis; L-arginine biosynthesis [regulation].</text>
</comment>
<dbReference type="GO" id="GO:0005737">
    <property type="term" value="C:cytoplasm"/>
    <property type="evidence" value="ECO:0007669"/>
    <property type="project" value="UniProtKB-SubCell"/>
</dbReference>
<evidence type="ECO:0000313" key="12">
    <source>
        <dbReference type="Proteomes" id="UP001241537"/>
    </source>
</evidence>
<keyword evidence="7" id="KW-0678">Repressor</keyword>
<dbReference type="Proteomes" id="UP001241537">
    <property type="component" value="Unassembled WGS sequence"/>
</dbReference>
<feature type="domain" description="Arginine repressor C-terminal" evidence="10">
    <location>
        <begin position="78"/>
        <end position="144"/>
    </location>
</feature>
<keyword evidence="7" id="KW-0055">Arginine biosynthesis</keyword>
<keyword evidence="12" id="KW-1185">Reference proteome</keyword>
<evidence type="ECO:0000256" key="6">
    <source>
        <dbReference type="ARBA" id="ARBA00023163"/>
    </source>
</evidence>
<organism evidence="11 12">
    <name type="scientific">Moryella indoligenes</name>
    <dbReference type="NCBI Taxonomy" id="371674"/>
    <lineage>
        <taxon>Bacteria</taxon>
        <taxon>Bacillati</taxon>
        <taxon>Bacillota</taxon>
        <taxon>Clostridia</taxon>
        <taxon>Lachnospirales</taxon>
        <taxon>Lachnospiraceae</taxon>
        <taxon>Moryella</taxon>
    </lineage>
</organism>
<dbReference type="AlphaFoldDB" id="A0AAE3VAZ4"/>
<keyword evidence="4 7" id="KW-0805">Transcription regulation</keyword>
<name>A0AAE3VAZ4_9FIRM</name>
<dbReference type="GO" id="GO:0003677">
    <property type="term" value="F:DNA binding"/>
    <property type="evidence" value="ECO:0007669"/>
    <property type="project" value="UniProtKB-KW"/>
</dbReference>
<dbReference type="EMBL" id="JAUSTO010000009">
    <property type="protein sequence ID" value="MDQ0152923.1"/>
    <property type="molecule type" value="Genomic_DNA"/>
</dbReference>
<dbReference type="NCBIfam" id="TIGR01529">
    <property type="entry name" value="argR_whole"/>
    <property type="match status" value="1"/>
</dbReference>
<evidence type="ECO:0000259" key="10">
    <source>
        <dbReference type="Pfam" id="PF02863"/>
    </source>
</evidence>
<proteinExistence type="inferred from homology"/>
<dbReference type="SUPFAM" id="SSF46785">
    <property type="entry name" value="Winged helix' DNA-binding domain"/>
    <property type="match status" value="1"/>
</dbReference>
<keyword evidence="7" id="KW-0028">Amino-acid biosynthesis</keyword>
<sequence>MKLERHSKIVELIGKYEIDTQEELAEKLREAGFRVTQATVSRDIRELKLTKVAMDNGRQRYTVMQPRDSYSEKYIRIMRDGFVSMDRAQNILVIKTVAGMAMAVAASLDALHMHELVGCIAGDDTIMCAVRSVDDTIQLMEKLKRITGTRPEGERAR</sequence>
<evidence type="ECO:0000256" key="2">
    <source>
        <dbReference type="ARBA" id="ARBA00008316"/>
    </source>
</evidence>
<dbReference type="PRINTS" id="PR01467">
    <property type="entry name" value="ARGREPRESSOR"/>
</dbReference>
<feature type="domain" description="Arginine repressor DNA-binding" evidence="9">
    <location>
        <begin position="2"/>
        <end position="65"/>
    </location>
</feature>
<evidence type="ECO:0000313" key="11">
    <source>
        <dbReference type="EMBL" id="MDQ0152923.1"/>
    </source>
</evidence>
<comment type="caution">
    <text evidence="11">The sequence shown here is derived from an EMBL/GenBank/DDBJ whole genome shotgun (WGS) entry which is preliminary data.</text>
</comment>
<dbReference type="SUPFAM" id="SSF55252">
    <property type="entry name" value="C-terminal domain of arginine repressor"/>
    <property type="match status" value="1"/>
</dbReference>
<dbReference type="InterPro" id="IPR036390">
    <property type="entry name" value="WH_DNA-bd_sf"/>
</dbReference>
<dbReference type="GO" id="GO:0006526">
    <property type="term" value="P:L-arginine biosynthetic process"/>
    <property type="evidence" value="ECO:0007669"/>
    <property type="project" value="UniProtKB-KW"/>
</dbReference>
<evidence type="ECO:0000256" key="5">
    <source>
        <dbReference type="ARBA" id="ARBA00023125"/>
    </source>
</evidence>
<comment type="subcellular location">
    <subcellularLocation>
        <location evidence="1 7">Cytoplasm</location>
    </subcellularLocation>
</comment>
<dbReference type="HAMAP" id="MF_00173">
    <property type="entry name" value="Arg_repressor"/>
    <property type="match status" value="1"/>
</dbReference>
<protein>
    <recommendedName>
        <fullName evidence="7 8">Arginine repressor</fullName>
    </recommendedName>
</protein>
<dbReference type="InterPro" id="IPR036388">
    <property type="entry name" value="WH-like_DNA-bd_sf"/>
</dbReference>
<comment type="function">
    <text evidence="7">Regulates arginine biosynthesis genes.</text>
</comment>
<accession>A0AAE3VAZ4</accession>
<dbReference type="GO" id="GO:0034618">
    <property type="term" value="F:arginine binding"/>
    <property type="evidence" value="ECO:0007669"/>
    <property type="project" value="InterPro"/>
</dbReference>
<dbReference type="InterPro" id="IPR036251">
    <property type="entry name" value="Arg_repress_C_sf"/>
</dbReference>
<evidence type="ECO:0000256" key="7">
    <source>
        <dbReference type="HAMAP-Rule" id="MF_00173"/>
    </source>
</evidence>
<dbReference type="Gene3D" id="3.30.1360.40">
    <property type="match status" value="1"/>
</dbReference>
<dbReference type="GO" id="GO:0003700">
    <property type="term" value="F:DNA-binding transcription factor activity"/>
    <property type="evidence" value="ECO:0007669"/>
    <property type="project" value="UniProtKB-UniRule"/>
</dbReference>
<dbReference type="InterPro" id="IPR020900">
    <property type="entry name" value="Arg_repress_DNA-bd"/>
</dbReference>
<dbReference type="InterPro" id="IPR001669">
    <property type="entry name" value="Arg_repress"/>
</dbReference>
<evidence type="ECO:0000256" key="1">
    <source>
        <dbReference type="ARBA" id="ARBA00004496"/>
    </source>
</evidence>
<evidence type="ECO:0000259" key="9">
    <source>
        <dbReference type="Pfam" id="PF01316"/>
    </source>
</evidence>
<dbReference type="Gene3D" id="1.10.10.10">
    <property type="entry name" value="Winged helix-like DNA-binding domain superfamily/Winged helix DNA-binding domain"/>
    <property type="match status" value="1"/>
</dbReference>
<dbReference type="PANTHER" id="PTHR34471:SF1">
    <property type="entry name" value="ARGININE REPRESSOR"/>
    <property type="match status" value="1"/>
</dbReference>
<gene>
    <name evidence="7" type="primary">argR</name>
    <name evidence="11" type="ORF">J2S20_001624</name>
</gene>
<dbReference type="GO" id="GO:0051259">
    <property type="term" value="P:protein complex oligomerization"/>
    <property type="evidence" value="ECO:0007669"/>
    <property type="project" value="InterPro"/>
</dbReference>
<dbReference type="RefSeq" id="WP_106612570.1">
    <property type="nucleotide sequence ID" value="NZ_JAUSTO010000009.1"/>
</dbReference>
<comment type="similarity">
    <text evidence="2 7">Belongs to the ArgR family.</text>
</comment>
<evidence type="ECO:0000256" key="3">
    <source>
        <dbReference type="ARBA" id="ARBA00022490"/>
    </source>
</evidence>
<keyword evidence="5 7" id="KW-0238">DNA-binding</keyword>
<evidence type="ECO:0000256" key="4">
    <source>
        <dbReference type="ARBA" id="ARBA00023015"/>
    </source>
</evidence>
<evidence type="ECO:0000256" key="8">
    <source>
        <dbReference type="NCBIfam" id="TIGR01529"/>
    </source>
</evidence>